<name>A0A4Y2B9I6_ARAVE</name>
<accession>A0A4Y2B9I6</accession>
<protein>
    <submittedName>
        <fullName evidence="1">Uncharacterized protein</fullName>
    </submittedName>
</protein>
<sequence>MTSIVLKQIHTFQVQTDKLKDLFKDGMRQAKVDFGSRGYQLQNSLMQYRKTPHSTTHQSPAMMFLGRDIRTRLNLLRPNETPLEKATDSPVRQFDVGDKVYATFQIQKENGCSGQFYEKKEDLIIK</sequence>
<evidence type="ECO:0000313" key="1">
    <source>
        <dbReference type="EMBL" id="GBL88880.1"/>
    </source>
</evidence>
<dbReference type="AlphaFoldDB" id="A0A4Y2B9I6"/>
<dbReference type="EMBL" id="BGPR01000062">
    <property type="protein sequence ID" value="GBL88880.1"/>
    <property type="molecule type" value="Genomic_DNA"/>
</dbReference>
<evidence type="ECO:0000313" key="2">
    <source>
        <dbReference type="Proteomes" id="UP000499080"/>
    </source>
</evidence>
<organism evidence="1 2">
    <name type="scientific">Araneus ventricosus</name>
    <name type="common">Orbweaver spider</name>
    <name type="synonym">Epeira ventricosa</name>
    <dbReference type="NCBI Taxonomy" id="182803"/>
    <lineage>
        <taxon>Eukaryota</taxon>
        <taxon>Metazoa</taxon>
        <taxon>Ecdysozoa</taxon>
        <taxon>Arthropoda</taxon>
        <taxon>Chelicerata</taxon>
        <taxon>Arachnida</taxon>
        <taxon>Araneae</taxon>
        <taxon>Araneomorphae</taxon>
        <taxon>Entelegynae</taxon>
        <taxon>Araneoidea</taxon>
        <taxon>Araneidae</taxon>
        <taxon>Araneus</taxon>
    </lineage>
</organism>
<keyword evidence="2" id="KW-1185">Reference proteome</keyword>
<proteinExistence type="predicted"/>
<dbReference type="Proteomes" id="UP000499080">
    <property type="component" value="Unassembled WGS sequence"/>
</dbReference>
<comment type="caution">
    <text evidence="1">The sequence shown here is derived from an EMBL/GenBank/DDBJ whole genome shotgun (WGS) entry which is preliminary data.</text>
</comment>
<reference evidence="1 2" key="1">
    <citation type="journal article" date="2019" name="Sci. Rep.">
        <title>Orb-weaving spider Araneus ventricosus genome elucidates the spidroin gene catalogue.</title>
        <authorList>
            <person name="Kono N."/>
            <person name="Nakamura H."/>
            <person name="Ohtoshi R."/>
            <person name="Moran D.A.P."/>
            <person name="Shinohara A."/>
            <person name="Yoshida Y."/>
            <person name="Fujiwara M."/>
            <person name="Mori M."/>
            <person name="Tomita M."/>
            <person name="Arakawa K."/>
        </authorList>
    </citation>
    <scope>NUCLEOTIDE SEQUENCE [LARGE SCALE GENOMIC DNA]</scope>
</reference>
<dbReference type="OrthoDB" id="6497048at2759"/>
<gene>
    <name evidence="1" type="ORF">AVEN_158984_1</name>
</gene>